<accession>A0ABT8G3L2</accession>
<evidence type="ECO:0000313" key="3">
    <source>
        <dbReference type="Proteomes" id="UP001172738"/>
    </source>
</evidence>
<reference evidence="2" key="1">
    <citation type="submission" date="2023-06" db="EMBL/GenBank/DDBJ databases">
        <title>SYSU T00b26.</title>
        <authorList>
            <person name="Gao L."/>
            <person name="Fang B.-Z."/>
            <person name="Li W.-J."/>
        </authorList>
    </citation>
    <scope>NUCLEOTIDE SEQUENCE</scope>
    <source>
        <strain evidence="2">SYSU T00b26</strain>
    </source>
</reference>
<protein>
    <submittedName>
        <fullName evidence="2">Alpha/beta hydrolase</fullName>
    </submittedName>
</protein>
<evidence type="ECO:0000259" key="1">
    <source>
        <dbReference type="Pfam" id="PF12697"/>
    </source>
</evidence>
<dbReference type="RefSeq" id="WP_301129550.1">
    <property type="nucleotide sequence ID" value="NZ_JAUHPV010000007.1"/>
</dbReference>
<name>A0ABT8G3L2_9MICO</name>
<dbReference type="EMBL" id="JAUHPV010000007">
    <property type="protein sequence ID" value="MDN4473736.1"/>
    <property type="molecule type" value="Genomic_DNA"/>
</dbReference>
<gene>
    <name evidence="2" type="ORF">QQX04_12090</name>
</gene>
<dbReference type="PRINTS" id="PR00111">
    <property type="entry name" value="ABHYDROLASE"/>
</dbReference>
<dbReference type="Pfam" id="PF12697">
    <property type="entry name" value="Abhydrolase_6"/>
    <property type="match status" value="1"/>
</dbReference>
<dbReference type="InterPro" id="IPR000073">
    <property type="entry name" value="AB_hydrolase_1"/>
</dbReference>
<dbReference type="PANTHER" id="PTHR43798">
    <property type="entry name" value="MONOACYLGLYCEROL LIPASE"/>
    <property type="match status" value="1"/>
</dbReference>
<sequence length="281" mass="29912">MESPRSLLPAPDHVEIDGARIATYALGSVGDAQTVVLCHGTPWSAESWAPVASLLADEGMRVLLWDMPGYGRSSQDPALPMDLASQMRRLATLLSAWGLDRPHVVAHDVGGAVALGAHLLLGSEMSSLNLWDAVVLDPWGSPFFQLVADHGEVFDALPPRLHSALVREYIASATPAGLSPEWIARLAIPWEGQDGRRAFSRQIASLSPKDTRAVAGRLDSTRCPVTVGWGGGDPWLPPDQAPLLAKRLRTAAPAAVLEGAGHLTPVERPESVAAHLLSHMA</sequence>
<dbReference type="SUPFAM" id="SSF53474">
    <property type="entry name" value="alpha/beta-Hydrolases"/>
    <property type="match status" value="1"/>
</dbReference>
<dbReference type="PRINTS" id="PR00412">
    <property type="entry name" value="EPOXHYDRLASE"/>
</dbReference>
<dbReference type="PANTHER" id="PTHR43798:SF33">
    <property type="entry name" value="HYDROLASE, PUTATIVE (AFU_ORTHOLOGUE AFUA_2G14860)-RELATED"/>
    <property type="match status" value="1"/>
</dbReference>
<dbReference type="InterPro" id="IPR000639">
    <property type="entry name" value="Epox_hydrolase-like"/>
</dbReference>
<feature type="domain" description="AB hydrolase-1" evidence="1">
    <location>
        <begin position="35"/>
        <end position="274"/>
    </location>
</feature>
<comment type="caution">
    <text evidence="2">The sequence shown here is derived from an EMBL/GenBank/DDBJ whole genome shotgun (WGS) entry which is preliminary data.</text>
</comment>
<keyword evidence="3" id="KW-1185">Reference proteome</keyword>
<dbReference type="InterPro" id="IPR029058">
    <property type="entry name" value="AB_hydrolase_fold"/>
</dbReference>
<dbReference type="Proteomes" id="UP001172738">
    <property type="component" value="Unassembled WGS sequence"/>
</dbReference>
<proteinExistence type="predicted"/>
<organism evidence="2 3">
    <name type="scientific">Demequina zhanjiangensis</name>
    <dbReference type="NCBI Taxonomy" id="3051659"/>
    <lineage>
        <taxon>Bacteria</taxon>
        <taxon>Bacillati</taxon>
        <taxon>Actinomycetota</taxon>
        <taxon>Actinomycetes</taxon>
        <taxon>Micrococcales</taxon>
        <taxon>Demequinaceae</taxon>
        <taxon>Demequina</taxon>
    </lineage>
</organism>
<evidence type="ECO:0000313" key="2">
    <source>
        <dbReference type="EMBL" id="MDN4473736.1"/>
    </source>
</evidence>
<dbReference type="Gene3D" id="3.40.50.1820">
    <property type="entry name" value="alpha/beta hydrolase"/>
    <property type="match status" value="1"/>
</dbReference>
<dbReference type="GO" id="GO:0016787">
    <property type="term" value="F:hydrolase activity"/>
    <property type="evidence" value="ECO:0007669"/>
    <property type="project" value="UniProtKB-KW"/>
</dbReference>
<dbReference type="InterPro" id="IPR050266">
    <property type="entry name" value="AB_hydrolase_sf"/>
</dbReference>
<keyword evidence="2" id="KW-0378">Hydrolase</keyword>